<evidence type="ECO:0000313" key="2">
    <source>
        <dbReference type="Proteomes" id="UP001328107"/>
    </source>
</evidence>
<proteinExistence type="predicted"/>
<name>A0AAN4ZAZ5_9BILA</name>
<reference evidence="2" key="1">
    <citation type="submission" date="2022-10" db="EMBL/GenBank/DDBJ databases">
        <title>Genome assembly of Pristionchus species.</title>
        <authorList>
            <person name="Yoshida K."/>
            <person name="Sommer R.J."/>
        </authorList>
    </citation>
    <scope>NUCLEOTIDE SEQUENCE [LARGE SCALE GENOMIC DNA]</scope>
    <source>
        <strain evidence="2">RS5460</strain>
    </source>
</reference>
<keyword evidence="2" id="KW-1185">Reference proteome</keyword>
<sequence>DLFRLIKICMLSNTESINKLKHGYIIWDFSPWRDYAETKNETIANIGAQVPEKIDSLISDLENTDLNISANENGQFYVLKKAIENLVFQIRGRELRKNGCVLEMNWNWYYQRRGPFLKVIDTLVNMILQLEIMLTTYAHLYYDGCSSCSNRDFIDLPGSVTSVSTYVEEWLDKAQEISFPRIGIEAVKQDIGTKEIHFSDYNTRAELIHRLFEERGGFEKSHHVLIVPTEDEIHYVVENNSTKYANFTISGGSTAHIFQFDSKDDSSNVEKARGWI</sequence>
<feature type="non-terminal residue" evidence="1">
    <location>
        <position position="1"/>
    </location>
</feature>
<organism evidence="1 2">
    <name type="scientific">Pristionchus mayeri</name>
    <dbReference type="NCBI Taxonomy" id="1317129"/>
    <lineage>
        <taxon>Eukaryota</taxon>
        <taxon>Metazoa</taxon>
        <taxon>Ecdysozoa</taxon>
        <taxon>Nematoda</taxon>
        <taxon>Chromadorea</taxon>
        <taxon>Rhabditida</taxon>
        <taxon>Rhabditina</taxon>
        <taxon>Diplogasteromorpha</taxon>
        <taxon>Diplogasteroidea</taxon>
        <taxon>Neodiplogasteridae</taxon>
        <taxon>Pristionchus</taxon>
    </lineage>
</organism>
<dbReference type="EMBL" id="BTRK01000002">
    <property type="protein sequence ID" value="GMR37838.1"/>
    <property type="molecule type" value="Genomic_DNA"/>
</dbReference>
<accession>A0AAN4ZAZ5</accession>
<evidence type="ECO:0000313" key="1">
    <source>
        <dbReference type="EMBL" id="GMR37838.1"/>
    </source>
</evidence>
<dbReference type="Proteomes" id="UP001328107">
    <property type="component" value="Unassembled WGS sequence"/>
</dbReference>
<dbReference type="AlphaFoldDB" id="A0AAN4ZAZ5"/>
<comment type="caution">
    <text evidence="1">The sequence shown here is derived from an EMBL/GenBank/DDBJ whole genome shotgun (WGS) entry which is preliminary data.</text>
</comment>
<gene>
    <name evidence="1" type="ORF">PMAYCL1PPCAC_08033</name>
</gene>
<protein>
    <submittedName>
        <fullName evidence="1">Uncharacterized protein</fullName>
    </submittedName>
</protein>